<organism evidence="1 2">
    <name type="scientific">Folsomia candida</name>
    <name type="common">Springtail</name>
    <dbReference type="NCBI Taxonomy" id="158441"/>
    <lineage>
        <taxon>Eukaryota</taxon>
        <taxon>Metazoa</taxon>
        <taxon>Ecdysozoa</taxon>
        <taxon>Arthropoda</taxon>
        <taxon>Hexapoda</taxon>
        <taxon>Collembola</taxon>
        <taxon>Entomobryomorpha</taxon>
        <taxon>Isotomoidea</taxon>
        <taxon>Isotomidae</taxon>
        <taxon>Proisotominae</taxon>
        <taxon>Folsomia</taxon>
    </lineage>
</organism>
<sequence>MGRRRLFQLSARHKRRLVKKPSEIFEENLNSDLVQAEGENIYSEQVFEEDLEEIEVGSNTSESKIEKLKSAGGSEVATVVESILKKLMTDDLQAKYSLYGEKGKNSLVKVKGLRQLIKDAVAAHPRTPNYPDEGTVDEEIQKSLKKVADRVGKRMRSRIKFVEQSRRIRLEIVMNSYMLIEFKTKSWRLTGEIDLRFSFAVESADISLRYLLEFISKVGNSRRIRYRYESEYNIET</sequence>
<evidence type="ECO:0000313" key="2">
    <source>
        <dbReference type="Proteomes" id="UP000198287"/>
    </source>
</evidence>
<gene>
    <name evidence="1" type="ORF">Fcan01_01790</name>
</gene>
<proteinExistence type="predicted"/>
<evidence type="ECO:0000313" key="1">
    <source>
        <dbReference type="EMBL" id="OXA65003.1"/>
    </source>
</evidence>
<accession>A0A226F5C6</accession>
<dbReference type="AlphaFoldDB" id="A0A226F5C6"/>
<dbReference type="Proteomes" id="UP000198287">
    <property type="component" value="Unassembled WGS sequence"/>
</dbReference>
<dbReference type="OrthoDB" id="6621325at2759"/>
<dbReference type="EMBL" id="LNIX01000001">
    <property type="protein sequence ID" value="OXA65003.1"/>
    <property type="molecule type" value="Genomic_DNA"/>
</dbReference>
<protein>
    <submittedName>
        <fullName evidence="1">Uncharacterized protein</fullName>
    </submittedName>
</protein>
<name>A0A226F5C6_FOLCA</name>
<reference evidence="1 2" key="1">
    <citation type="submission" date="2015-12" db="EMBL/GenBank/DDBJ databases">
        <title>The genome of Folsomia candida.</title>
        <authorList>
            <person name="Faddeeva A."/>
            <person name="Derks M.F."/>
            <person name="Anvar Y."/>
            <person name="Smit S."/>
            <person name="Van Straalen N."/>
            <person name="Roelofs D."/>
        </authorList>
    </citation>
    <scope>NUCLEOTIDE SEQUENCE [LARGE SCALE GENOMIC DNA]</scope>
    <source>
        <strain evidence="1 2">VU population</strain>
        <tissue evidence="1">Whole body</tissue>
    </source>
</reference>
<comment type="caution">
    <text evidence="1">The sequence shown here is derived from an EMBL/GenBank/DDBJ whole genome shotgun (WGS) entry which is preliminary data.</text>
</comment>
<keyword evidence="2" id="KW-1185">Reference proteome</keyword>